<dbReference type="RefSeq" id="WP_188759380.1">
    <property type="nucleotide sequence ID" value="NZ_BMJB01000001.1"/>
</dbReference>
<dbReference type="InterPro" id="IPR009739">
    <property type="entry name" value="LprI-like_N"/>
</dbReference>
<evidence type="ECO:0000259" key="1">
    <source>
        <dbReference type="Pfam" id="PF07007"/>
    </source>
</evidence>
<dbReference type="Gene3D" id="1.20.1270.180">
    <property type="match status" value="1"/>
</dbReference>
<dbReference type="Proteomes" id="UP000648801">
    <property type="component" value="Unassembled WGS sequence"/>
</dbReference>
<dbReference type="Pfam" id="PF07007">
    <property type="entry name" value="LprI"/>
    <property type="match status" value="1"/>
</dbReference>
<name>A0A916RX67_9BACT</name>
<protein>
    <recommendedName>
        <fullName evidence="1">Lysozyme inhibitor LprI-like N-terminal domain-containing protein</fullName>
    </recommendedName>
</protein>
<gene>
    <name evidence="2" type="ORF">GCM10011507_22800</name>
</gene>
<feature type="domain" description="Lysozyme inhibitor LprI-like N-terminal" evidence="1">
    <location>
        <begin position="9"/>
        <end position="94"/>
    </location>
</feature>
<keyword evidence="3" id="KW-1185">Reference proteome</keyword>
<comment type="caution">
    <text evidence="2">The sequence shown here is derived from an EMBL/GenBank/DDBJ whole genome shotgun (WGS) entry which is preliminary data.</text>
</comment>
<reference evidence="2" key="2">
    <citation type="submission" date="2020-09" db="EMBL/GenBank/DDBJ databases">
        <authorList>
            <person name="Sun Q."/>
            <person name="Zhou Y."/>
        </authorList>
    </citation>
    <scope>NUCLEOTIDE SEQUENCE</scope>
    <source>
        <strain evidence="2">CGMCC 1.15447</strain>
    </source>
</reference>
<evidence type="ECO:0000313" key="3">
    <source>
        <dbReference type="Proteomes" id="UP000648801"/>
    </source>
</evidence>
<organism evidence="2 3">
    <name type="scientific">Edaphobacter acidisoli</name>
    <dbReference type="NCBI Taxonomy" id="2040573"/>
    <lineage>
        <taxon>Bacteria</taxon>
        <taxon>Pseudomonadati</taxon>
        <taxon>Acidobacteriota</taxon>
        <taxon>Terriglobia</taxon>
        <taxon>Terriglobales</taxon>
        <taxon>Acidobacteriaceae</taxon>
        <taxon>Edaphobacter</taxon>
    </lineage>
</organism>
<accession>A0A916RX67</accession>
<reference evidence="2" key="1">
    <citation type="journal article" date="2014" name="Int. J. Syst. Evol. Microbiol.">
        <title>Complete genome sequence of Corynebacterium casei LMG S-19264T (=DSM 44701T), isolated from a smear-ripened cheese.</title>
        <authorList>
            <consortium name="US DOE Joint Genome Institute (JGI-PGF)"/>
            <person name="Walter F."/>
            <person name="Albersmeier A."/>
            <person name="Kalinowski J."/>
            <person name="Ruckert C."/>
        </authorList>
    </citation>
    <scope>NUCLEOTIDE SEQUENCE</scope>
    <source>
        <strain evidence="2">CGMCC 1.15447</strain>
    </source>
</reference>
<dbReference type="EMBL" id="BMJB01000001">
    <property type="protein sequence ID" value="GGA70645.1"/>
    <property type="molecule type" value="Genomic_DNA"/>
</dbReference>
<proteinExistence type="predicted"/>
<dbReference type="AlphaFoldDB" id="A0A916RX67"/>
<sequence>MKAQITMNKRADELAARTVAELREMSPKDKALYGPVILQSLEDAAKKMSESQVAWRAYRDQYCNAVSSYTTGSGSGTAMEECLYRTALSRVRQLRRDFPDSAGPKGHPR</sequence>
<evidence type="ECO:0000313" key="2">
    <source>
        <dbReference type="EMBL" id="GGA70645.1"/>
    </source>
</evidence>